<dbReference type="SUPFAM" id="SSF82114">
    <property type="entry name" value="Riboflavin kinase-like"/>
    <property type="match status" value="1"/>
</dbReference>
<evidence type="ECO:0000256" key="5">
    <source>
        <dbReference type="ARBA" id="ARBA00022679"/>
    </source>
</evidence>
<sequence length="307" mass="33230">MAEIVKADDAFDHGFFEGTSCAFGVFDGVHRGHRFLLDRARDTAARSGGRSVALTFDIDPDEVFHPLRLKKLMTNEERLSMLASTGVDAVCVLPFTREFAASSPAEFLAQTFDGTPPAYLHVGFDFKFGARACGTVDDLDAWGLAGGTKVRAHGLKSDDGAPITATRIRLLLAAGDIEEANRLLGRPYFMTGTVEPGRGEGADLGFRTANLEVPDQLRPLGDGVYAAWAEVGGARYKAAVNVGVAATFADRATATCEAHLLDFSGDLYGKPVKVEFLHWLRPMRAFDDMDELIATVKGNIAWVRENL</sequence>
<evidence type="ECO:0000256" key="6">
    <source>
        <dbReference type="ARBA" id="ARBA00022695"/>
    </source>
</evidence>
<dbReference type="RefSeq" id="WP_103262435.1">
    <property type="nucleotide sequence ID" value="NZ_PPEL01000002.1"/>
</dbReference>
<dbReference type="GO" id="GO:0008531">
    <property type="term" value="F:riboflavin kinase activity"/>
    <property type="evidence" value="ECO:0007669"/>
    <property type="project" value="UniProtKB-UniRule"/>
</dbReference>
<dbReference type="EMBL" id="PPEL01000002">
    <property type="protein sequence ID" value="PNV66488.1"/>
    <property type="molecule type" value="Genomic_DNA"/>
</dbReference>
<evidence type="ECO:0000256" key="12">
    <source>
        <dbReference type="ARBA" id="ARBA00047880"/>
    </source>
</evidence>
<dbReference type="UniPathway" id="UPA00277">
    <property type="reaction ID" value="UER00407"/>
</dbReference>
<keyword evidence="4 14" id="KW-0288">FMN</keyword>
<dbReference type="GO" id="GO:0009398">
    <property type="term" value="P:FMN biosynthetic process"/>
    <property type="evidence" value="ECO:0007669"/>
    <property type="project" value="UniProtKB-UniRule"/>
</dbReference>
<comment type="catalytic activity">
    <reaction evidence="13 14">
        <text>FMN + ATP + H(+) = FAD + diphosphate</text>
        <dbReference type="Rhea" id="RHEA:17237"/>
        <dbReference type="ChEBI" id="CHEBI:15378"/>
        <dbReference type="ChEBI" id="CHEBI:30616"/>
        <dbReference type="ChEBI" id="CHEBI:33019"/>
        <dbReference type="ChEBI" id="CHEBI:57692"/>
        <dbReference type="ChEBI" id="CHEBI:58210"/>
        <dbReference type="EC" id="2.7.7.2"/>
    </reaction>
</comment>
<comment type="pathway">
    <text evidence="1 14">Cofactor biosynthesis; FAD biosynthesis; FAD from FMN: step 1/1.</text>
</comment>
<evidence type="ECO:0000313" key="16">
    <source>
        <dbReference type="EMBL" id="PNV66488.1"/>
    </source>
</evidence>
<dbReference type="GO" id="GO:0005524">
    <property type="term" value="F:ATP binding"/>
    <property type="evidence" value="ECO:0007669"/>
    <property type="project" value="UniProtKB-UniRule"/>
</dbReference>
<name>A0A2K2U8G4_9ACTN</name>
<dbReference type="InterPro" id="IPR023465">
    <property type="entry name" value="Riboflavin_kinase_dom_sf"/>
</dbReference>
<dbReference type="InterPro" id="IPR014729">
    <property type="entry name" value="Rossmann-like_a/b/a_fold"/>
</dbReference>
<keyword evidence="7 14" id="KW-0547">Nucleotide-binding</keyword>
<dbReference type="GO" id="GO:0006747">
    <property type="term" value="P:FAD biosynthetic process"/>
    <property type="evidence" value="ECO:0007669"/>
    <property type="project" value="UniProtKB-UniRule"/>
</dbReference>
<comment type="caution">
    <text evidence="16">The sequence shown here is derived from an EMBL/GenBank/DDBJ whole genome shotgun (WGS) entry which is preliminary data.</text>
</comment>
<accession>A0A2K2U8G4</accession>
<feature type="domain" description="Riboflavin kinase" evidence="15">
    <location>
        <begin position="183"/>
        <end position="304"/>
    </location>
</feature>
<dbReference type="Pfam" id="PF01687">
    <property type="entry name" value="Flavokinase"/>
    <property type="match status" value="1"/>
</dbReference>
<evidence type="ECO:0000256" key="13">
    <source>
        <dbReference type="ARBA" id="ARBA00049494"/>
    </source>
</evidence>
<dbReference type="InterPro" id="IPR023468">
    <property type="entry name" value="Riboflavin_kinase"/>
</dbReference>
<evidence type="ECO:0000256" key="2">
    <source>
        <dbReference type="ARBA" id="ARBA00005201"/>
    </source>
</evidence>
<evidence type="ECO:0000256" key="8">
    <source>
        <dbReference type="ARBA" id="ARBA00022777"/>
    </source>
</evidence>
<keyword evidence="5 14" id="KW-0808">Transferase</keyword>
<keyword evidence="11" id="KW-0511">Multifunctional enzyme</keyword>
<dbReference type="NCBIfam" id="TIGR00083">
    <property type="entry name" value="ribF"/>
    <property type="match status" value="1"/>
</dbReference>
<evidence type="ECO:0000256" key="14">
    <source>
        <dbReference type="PIRNR" id="PIRNR004491"/>
    </source>
</evidence>
<evidence type="ECO:0000256" key="7">
    <source>
        <dbReference type="ARBA" id="ARBA00022741"/>
    </source>
</evidence>
<dbReference type="SMART" id="SM00904">
    <property type="entry name" value="Flavokinase"/>
    <property type="match status" value="1"/>
</dbReference>
<dbReference type="EC" id="2.7.7.2" evidence="14"/>
<keyword evidence="3 14" id="KW-0285">Flavoprotein</keyword>
<keyword evidence="17" id="KW-1185">Reference proteome</keyword>
<dbReference type="PANTHER" id="PTHR22749:SF6">
    <property type="entry name" value="RIBOFLAVIN KINASE"/>
    <property type="match status" value="1"/>
</dbReference>
<dbReference type="SUPFAM" id="SSF52374">
    <property type="entry name" value="Nucleotidylyl transferase"/>
    <property type="match status" value="1"/>
</dbReference>
<evidence type="ECO:0000256" key="10">
    <source>
        <dbReference type="ARBA" id="ARBA00022840"/>
    </source>
</evidence>
<dbReference type="GO" id="GO:0003919">
    <property type="term" value="F:FMN adenylyltransferase activity"/>
    <property type="evidence" value="ECO:0007669"/>
    <property type="project" value="UniProtKB-UniRule"/>
</dbReference>
<keyword evidence="10 14" id="KW-0067">ATP-binding</keyword>
<keyword evidence="8 14" id="KW-0418">Kinase</keyword>
<dbReference type="InterPro" id="IPR015864">
    <property type="entry name" value="FAD_synthase"/>
</dbReference>
<reference evidence="16 17" key="1">
    <citation type="journal article" date="2018" name="Int. J. Syst. Evol. Microbiol.">
        <title>Rubneribacter badeniensis gen. nov., sp. nov. and Enteroscipio rubneri gen. nov., sp. nov., new members of the Eggerthellaceae isolated from human faeces.</title>
        <authorList>
            <person name="Danylec N."/>
            <person name="Gobl A."/>
            <person name="Stoll D.A."/>
            <person name="Hetzer B."/>
            <person name="Kulling S.E."/>
            <person name="Huch M."/>
        </authorList>
    </citation>
    <scope>NUCLEOTIDE SEQUENCE [LARGE SCALE GENOMIC DNA]</scope>
    <source>
        <strain evidence="16 17">ResAG-85</strain>
    </source>
</reference>
<evidence type="ECO:0000256" key="9">
    <source>
        <dbReference type="ARBA" id="ARBA00022827"/>
    </source>
</evidence>
<evidence type="ECO:0000256" key="11">
    <source>
        <dbReference type="ARBA" id="ARBA00023268"/>
    </source>
</evidence>
<comment type="pathway">
    <text evidence="2 14">Cofactor biosynthesis; FMN biosynthesis; FMN from riboflavin (ATP route): step 1/1.</text>
</comment>
<dbReference type="CDD" id="cd02064">
    <property type="entry name" value="FAD_synthetase_N"/>
    <property type="match status" value="1"/>
</dbReference>
<comment type="catalytic activity">
    <reaction evidence="12 14">
        <text>riboflavin + ATP = FMN + ADP + H(+)</text>
        <dbReference type="Rhea" id="RHEA:14357"/>
        <dbReference type="ChEBI" id="CHEBI:15378"/>
        <dbReference type="ChEBI" id="CHEBI:30616"/>
        <dbReference type="ChEBI" id="CHEBI:57986"/>
        <dbReference type="ChEBI" id="CHEBI:58210"/>
        <dbReference type="ChEBI" id="CHEBI:456216"/>
        <dbReference type="EC" id="2.7.1.26"/>
    </reaction>
</comment>
<comment type="similarity">
    <text evidence="14">Belongs to the ribF family.</text>
</comment>
<organism evidence="16 17">
    <name type="scientific">Rubneribacter badeniensis</name>
    <dbReference type="NCBI Taxonomy" id="2070688"/>
    <lineage>
        <taxon>Bacteria</taxon>
        <taxon>Bacillati</taxon>
        <taxon>Actinomycetota</taxon>
        <taxon>Coriobacteriia</taxon>
        <taxon>Eggerthellales</taxon>
        <taxon>Eggerthellaceae</taxon>
        <taxon>Rubneribacter</taxon>
    </lineage>
</organism>
<dbReference type="InterPro" id="IPR002606">
    <property type="entry name" value="Riboflavin_kinase_bac"/>
</dbReference>
<dbReference type="GO" id="GO:0009231">
    <property type="term" value="P:riboflavin biosynthetic process"/>
    <property type="evidence" value="ECO:0007669"/>
    <property type="project" value="InterPro"/>
</dbReference>
<dbReference type="EC" id="2.7.1.26" evidence="14"/>
<dbReference type="PIRSF" id="PIRSF004491">
    <property type="entry name" value="FAD_Synth"/>
    <property type="match status" value="1"/>
</dbReference>
<dbReference type="PANTHER" id="PTHR22749">
    <property type="entry name" value="RIBOFLAVIN KINASE/FMN ADENYLYLTRANSFERASE"/>
    <property type="match status" value="1"/>
</dbReference>
<proteinExistence type="inferred from homology"/>
<keyword evidence="6 14" id="KW-0548">Nucleotidyltransferase</keyword>
<evidence type="ECO:0000256" key="4">
    <source>
        <dbReference type="ARBA" id="ARBA00022643"/>
    </source>
</evidence>
<dbReference type="Proteomes" id="UP000236488">
    <property type="component" value="Unassembled WGS sequence"/>
</dbReference>
<keyword evidence="9 14" id="KW-0274">FAD</keyword>
<evidence type="ECO:0000259" key="15">
    <source>
        <dbReference type="SMART" id="SM00904"/>
    </source>
</evidence>
<dbReference type="Gene3D" id="3.40.50.620">
    <property type="entry name" value="HUPs"/>
    <property type="match status" value="1"/>
</dbReference>
<dbReference type="InterPro" id="IPR015865">
    <property type="entry name" value="Riboflavin_kinase_bac/euk"/>
</dbReference>
<protein>
    <recommendedName>
        <fullName evidence="14">Riboflavin biosynthesis protein</fullName>
    </recommendedName>
    <domain>
        <recommendedName>
            <fullName evidence="14">Riboflavin kinase</fullName>
            <ecNumber evidence="14">2.7.1.26</ecNumber>
        </recommendedName>
        <alternativeName>
            <fullName evidence="14">Flavokinase</fullName>
        </alternativeName>
    </domain>
    <domain>
        <recommendedName>
            <fullName evidence="14">FMN adenylyltransferase</fullName>
            <ecNumber evidence="14">2.7.7.2</ecNumber>
        </recommendedName>
        <alternativeName>
            <fullName evidence="14">FAD pyrophosphorylase</fullName>
        </alternativeName>
        <alternativeName>
            <fullName evidence="14">FAD synthase</fullName>
        </alternativeName>
    </domain>
</protein>
<dbReference type="AlphaFoldDB" id="A0A2K2U8G4"/>
<dbReference type="Pfam" id="PF06574">
    <property type="entry name" value="FAD_syn"/>
    <property type="match status" value="1"/>
</dbReference>
<gene>
    <name evidence="16" type="primary">ribF</name>
    <name evidence="16" type="ORF">C2L80_00900</name>
</gene>
<evidence type="ECO:0000313" key="17">
    <source>
        <dbReference type="Proteomes" id="UP000236488"/>
    </source>
</evidence>
<evidence type="ECO:0000256" key="3">
    <source>
        <dbReference type="ARBA" id="ARBA00022630"/>
    </source>
</evidence>
<dbReference type="UniPathway" id="UPA00276">
    <property type="reaction ID" value="UER00406"/>
</dbReference>
<evidence type="ECO:0000256" key="1">
    <source>
        <dbReference type="ARBA" id="ARBA00004726"/>
    </source>
</evidence>
<dbReference type="Gene3D" id="2.40.30.30">
    <property type="entry name" value="Riboflavin kinase-like"/>
    <property type="match status" value="1"/>
</dbReference>